<comment type="similarity">
    <text evidence="2">Belongs to the crooked-neck family.</text>
</comment>
<comment type="subcellular location">
    <subcellularLocation>
        <location evidence="1">Nucleus</location>
    </subcellularLocation>
</comment>
<dbReference type="Gene3D" id="1.25.40.10">
    <property type="entry name" value="Tetratricopeptide repeat domain"/>
    <property type="match status" value="1"/>
</dbReference>
<keyword evidence="7" id="KW-0539">Nucleus</keyword>
<proteinExistence type="inferred from homology"/>
<gene>
    <name evidence="10" type="ORF">TVY486_1015510</name>
</gene>
<dbReference type="SMART" id="SM00386">
    <property type="entry name" value="HAT"/>
    <property type="match status" value="2"/>
</dbReference>
<dbReference type="GO" id="GO:0071014">
    <property type="term" value="C:post-mRNA release spliceosomal complex"/>
    <property type="evidence" value="ECO:0007669"/>
    <property type="project" value="TreeGrafter"/>
</dbReference>
<evidence type="ECO:0000256" key="6">
    <source>
        <dbReference type="ARBA" id="ARBA00023187"/>
    </source>
</evidence>
<evidence type="ECO:0008006" key="11">
    <source>
        <dbReference type="Google" id="ProtNLM"/>
    </source>
</evidence>
<dbReference type="EMBL" id="HE573026">
    <property type="protein sequence ID" value="CCC52509.1"/>
    <property type="molecule type" value="Genomic_DNA"/>
</dbReference>
<dbReference type="InterPro" id="IPR055430">
    <property type="entry name" value="HAT_Syf1_CNRKL1_C"/>
</dbReference>
<keyword evidence="5" id="KW-0677">Repeat</keyword>
<dbReference type="GO" id="GO:0071007">
    <property type="term" value="C:U2-type catalytic step 2 spliceosome"/>
    <property type="evidence" value="ECO:0007669"/>
    <property type="project" value="TreeGrafter"/>
</dbReference>
<dbReference type="AlphaFoldDB" id="G0U4Z4"/>
<evidence type="ECO:0000256" key="4">
    <source>
        <dbReference type="ARBA" id="ARBA00022728"/>
    </source>
</evidence>
<evidence type="ECO:0000256" key="3">
    <source>
        <dbReference type="ARBA" id="ARBA00022664"/>
    </source>
</evidence>
<feature type="domain" description="Pre-mRNA-splicing factor Syf1-like N-terminal HAT-repeats" evidence="9">
    <location>
        <begin position="10"/>
        <end position="169"/>
    </location>
</feature>
<dbReference type="SUPFAM" id="SSF48452">
    <property type="entry name" value="TPR-like"/>
    <property type="match status" value="1"/>
</dbReference>
<evidence type="ECO:0000256" key="1">
    <source>
        <dbReference type="ARBA" id="ARBA00004123"/>
    </source>
</evidence>
<keyword evidence="3" id="KW-0507">mRNA processing</keyword>
<dbReference type="Pfam" id="PF23233">
    <property type="entry name" value="HAT_Syf1_CNRKL1_N"/>
    <property type="match status" value="1"/>
</dbReference>
<dbReference type="InterPro" id="IPR011990">
    <property type="entry name" value="TPR-like_helical_dom_sf"/>
</dbReference>
<evidence type="ECO:0000256" key="2">
    <source>
        <dbReference type="ARBA" id="ARBA00008644"/>
    </source>
</evidence>
<feature type="domain" description="Pre-mRNA-splicing factor Syf1/CRNKL1-like C-terminal HAT-repeats" evidence="8">
    <location>
        <begin position="410"/>
        <end position="761"/>
    </location>
</feature>
<dbReference type="PANTHER" id="PTHR11246">
    <property type="entry name" value="PRE-MRNA SPLICING FACTOR"/>
    <property type="match status" value="1"/>
</dbReference>
<keyword evidence="6" id="KW-0508">mRNA splicing</keyword>
<evidence type="ECO:0000313" key="10">
    <source>
        <dbReference type="EMBL" id="CCC52509.1"/>
    </source>
</evidence>
<dbReference type="GO" id="GO:0000349">
    <property type="term" value="P:generation of catalytic spliceosome for first transesterification step"/>
    <property type="evidence" value="ECO:0007669"/>
    <property type="project" value="TreeGrafter"/>
</dbReference>
<dbReference type="InterPro" id="IPR003107">
    <property type="entry name" value="HAT"/>
</dbReference>
<dbReference type="GO" id="GO:0000974">
    <property type="term" value="C:Prp19 complex"/>
    <property type="evidence" value="ECO:0007669"/>
    <property type="project" value="TreeGrafter"/>
</dbReference>
<dbReference type="InterPro" id="IPR045075">
    <property type="entry name" value="Syf1-like"/>
</dbReference>
<evidence type="ECO:0000259" key="9">
    <source>
        <dbReference type="Pfam" id="PF23233"/>
    </source>
</evidence>
<accession>G0U4Z4</accession>
<dbReference type="InterPro" id="IPR055433">
    <property type="entry name" value="HAT_Syf1-like_N"/>
</dbReference>
<sequence>MGSIATEALEFEVLRAPRSVKCWLQLVKCTQQVDYAKCVEKANAVNIVYERALRANSYSYKLWMGYILYRREHTREMTSAQEWFRSVRDIYDRAVEKLPMMPLLWTSFIEFVMDEATPPRITLTRHVIIRALRALPLTQHHRVWKLAKQWARRPYVPTATATYLWRLFLLYDQRAVSQRDYFVMLWERASADEFLRECASFLLHDTTPHEELLRDTAFWETIRVALETKCLHFTGDVAQVGQMVQLALEYCASPAEFLISHAVFLASQGEICAARNALWSVLENVDDAKLFRKAFKTALAFEDQIVESIATDPSIQTLDEDTHHDLMEKLCGTAPDAVYHLARLTHEHPLLLNQLQLRSDRRSAVLWLKRIEILQESLCSGRATCEDVAALYQQSIAQCTSGVEVVDVEVAQLYESYACYLWESGQTNEAASVSDEGAWHVNFSSATGNVLLMGLNVEFSLMTGNLEFMGSFLSKLAQMKDTQHSIRARGLGRKAVAEHLAEDARPWLLMVDVAFHQLSVSDDNGERTVGEKRELARVLDIFSTSSGYTAEGACYVACRLWHSGMVNEAFQEYERALVSFTHAPLAMLHILQQYLSCLCLSMGQRLPLHRLRELTQLGLEVGRSSMSVSPVTTVEFLYNCAALEAKLGFSCGAIEIVCGCLELALQQQSENDALLFGLLDTVLEMTFNLHGCVAVRQYCTVLLERPKTLSPQLIQRLALWWAAMEKRTGNTERAYIVMETCCKSQDPSTHHGSVFWNLWEAICGTVAQFEDVHQRKQQTALKFGGGRKEADTSTLTSAAVIASHLVETVAPVK</sequence>
<keyword evidence="4" id="KW-0747">Spliceosome</keyword>
<protein>
    <recommendedName>
        <fullName evidence="11">Pre-mRNA-splicing factor SYF1</fullName>
    </recommendedName>
</protein>
<dbReference type="VEuPathDB" id="TriTrypDB:TvY486_1015510"/>
<dbReference type="Pfam" id="PF23231">
    <property type="entry name" value="HAT_Syf1_CNRKL1_C"/>
    <property type="match status" value="1"/>
</dbReference>
<evidence type="ECO:0000256" key="5">
    <source>
        <dbReference type="ARBA" id="ARBA00022737"/>
    </source>
</evidence>
<evidence type="ECO:0000256" key="7">
    <source>
        <dbReference type="ARBA" id="ARBA00023242"/>
    </source>
</evidence>
<name>G0U4Z4_TRYVY</name>
<organism evidence="10">
    <name type="scientific">Trypanosoma vivax (strain Y486)</name>
    <dbReference type="NCBI Taxonomy" id="1055687"/>
    <lineage>
        <taxon>Eukaryota</taxon>
        <taxon>Discoba</taxon>
        <taxon>Euglenozoa</taxon>
        <taxon>Kinetoplastea</taxon>
        <taxon>Metakinetoplastina</taxon>
        <taxon>Trypanosomatida</taxon>
        <taxon>Trypanosomatidae</taxon>
        <taxon>Trypanosoma</taxon>
        <taxon>Duttonella</taxon>
    </lineage>
</organism>
<dbReference type="PANTHER" id="PTHR11246:SF5">
    <property type="entry name" value="PRE-MRNA-SPLICING FACTOR SYF1"/>
    <property type="match status" value="1"/>
</dbReference>
<dbReference type="OMA" id="IWYNYLR"/>
<reference evidence="10" key="1">
    <citation type="journal article" date="2012" name="Proc. Natl. Acad. Sci. U.S.A.">
        <title>Antigenic diversity is generated by distinct evolutionary mechanisms in African trypanosome species.</title>
        <authorList>
            <person name="Jackson A.P."/>
            <person name="Berry A."/>
            <person name="Aslett M."/>
            <person name="Allison H.C."/>
            <person name="Burton P."/>
            <person name="Vavrova-Anderson J."/>
            <person name="Brown R."/>
            <person name="Browne H."/>
            <person name="Corton N."/>
            <person name="Hauser H."/>
            <person name="Gamble J."/>
            <person name="Gilderthorp R."/>
            <person name="Marcello L."/>
            <person name="McQuillan J."/>
            <person name="Otto T.D."/>
            <person name="Quail M.A."/>
            <person name="Sanders M.J."/>
            <person name="van Tonder A."/>
            <person name="Ginger M.L."/>
            <person name="Field M.C."/>
            <person name="Barry J.D."/>
            <person name="Hertz-Fowler C."/>
            <person name="Berriman M."/>
        </authorList>
    </citation>
    <scope>NUCLEOTIDE SEQUENCE</scope>
    <source>
        <strain evidence="10">Y486</strain>
    </source>
</reference>
<evidence type="ECO:0000259" key="8">
    <source>
        <dbReference type="Pfam" id="PF23231"/>
    </source>
</evidence>